<dbReference type="Pfam" id="PF00196">
    <property type="entry name" value="GerE"/>
    <property type="match status" value="1"/>
</dbReference>
<proteinExistence type="predicted"/>
<dbReference type="AlphaFoldDB" id="A0A927M4M0"/>
<gene>
    <name evidence="4" type="ORF">H4W31_000013</name>
</gene>
<keyword evidence="1" id="KW-0547">Nucleotide-binding</keyword>
<dbReference type="GO" id="GO:0003677">
    <property type="term" value="F:DNA binding"/>
    <property type="evidence" value="ECO:0007669"/>
    <property type="project" value="InterPro"/>
</dbReference>
<organism evidence="4 5">
    <name type="scientific">Plantactinospora soyae</name>
    <dbReference type="NCBI Taxonomy" id="1544732"/>
    <lineage>
        <taxon>Bacteria</taxon>
        <taxon>Bacillati</taxon>
        <taxon>Actinomycetota</taxon>
        <taxon>Actinomycetes</taxon>
        <taxon>Micromonosporales</taxon>
        <taxon>Micromonosporaceae</taxon>
        <taxon>Plantactinospora</taxon>
    </lineage>
</organism>
<keyword evidence="5" id="KW-1185">Reference proteome</keyword>
<comment type="caution">
    <text evidence="4">The sequence shown here is derived from an EMBL/GenBank/DDBJ whole genome shotgun (WGS) entry which is preliminary data.</text>
</comment>
<dbReference type="Pfam" id="PF13191">
    <property type="entry name" value="AAA_16"/>
    <property type="match status" value="1"/>
</dbReference>
<dbReference type="SUPFAM" id="SSF46894">
    <property type="entry name" value="C-terminal effector domain of the bipartite response regulators"/>
    <property type="match status" value="1"/>
</dbReference>
<dbReference type="SMART" id="SM00421">
    <property type="entry name" value="HTH_LUXR"/>
    <property type="match status" value="1"/>
</dbReference>
<keyword evidence="2" id="KW-0067">ATP-binding</keyword>
<dbReference type="PANTHER" id="PTHR16305">
    <property type="entry name" value="TESTICULAR SOLUBLE ADENYLYL CYCLASE"/>
    <property type="match status" value="1"/>
</dbReference>
<dbReference type="PRINTS" id="PR00038">
    <property type="entry name" value="HTHLUXR"/>
</dbReference>
<feature type="domain" description="HTH luxR-type" evidence="3">
    <location>
        <begin position="868"/>
        <end position="933"/>
    </location>
</feature>
<dbReference type="Gene3D" id="1.10.10.10">
    <property type="entry name" value="Winged helix-like DNA-binding domain superfamily/Winged helix DNA-binding domain"/>
    <property type="match status" value="1"/>
</dbReference>
<evidence type="ECO:0000313" key="5">
    <source>
        <dbReference type="Proteomes" id="UP000649753"/>
    </source>
</evidence>
<dbReference type="GO" id="GO:0005737">
    <property type="term" value="C:cytoplasm"/>
    <property type="evidence" value="ECO:0007669"/>
    <property type="project" value="TreeGrafter"/>
</dbReference>
<dbReference type="RefSeq" id="WP_192764748.1">
    <property type="nucleotide sequence ID" value="NZ_JADBEB010000001.1"/>
</dbReference>
<dbReference type="CDD" id="cd06170">
    <property type="entry name" value="LuxR_C_like"/>
    <property type="match status" value="1"/>
</dbReference>
<evidence type="ECO:0000256" key="1">
    <source>
        <dbReference type="ARBA" id="ARBA00022741"/>
    </source>
</evidence>
<dbReference type="InterPro" id="IPR016032">
    <property type="entry name" value="Sig_transdc_resp-reg_C-effctor"/>
</dbReference>
<name>A0A927M4M0_9ACTN</name>
<accession>A0A927M4M0</accession>
<protein>
    <submittedName>
        <fullName evidence="4">ATP/maltotriose-dependent transcriptional regulator MalT</fullName>
    </submittedName>
</protein>
<dbReference type="GO" id="GO:0004016">
    <property type="term" value="F:adenylate cyclase activity"/>
    <property type="evidence" value="ECO:0007669"/>
    <property type="project" value="TreeGrafter"/>
</dbReference>
<dbReference type="SUPFAM" id="SSF52540">
    <property type="entry name" value="P-loop containing nucleoside triphosphate hydrolases"/>
    <property type="match status" value="1"/>
</dbReference>
<dbReference type="InterPro" id="IPR027417">
    <property type="entry name" value="P-loop_NTPase"/>
</dbReference>
<dbReference type="PANTHER" id="PTHR16305:SF35">
    <property type="entry name" value="TRANSCRIPTIONAL ACTIVATOR DOMAIN"/>
    <property type="match status" value="1"/>
</dbReference>
<evidence type="ECO:0000256" key="2">
    <source>
        <dbReference type="ARBA" id="ARBA00022840"/>
    </source>
</evidence>
<dbReference type="GO" id="GO:0006355">
    <property type="term" value="P:regulation of DNA-templated transcription"/>
    <property type="evidence" value="ECO:0007669"/>
    <property type="project" value="InterPro"/>
</dbReference>
<reference evidence="4" key="1">
    <citation type="submission" date="2020-10" db="EMBL/GenBank/DDBJ databases">
        <title>Sequencing the genomes of 1000 actinobacteria strains.</title>
        <authorList>
            <person name="Klenk H.-P."/>
        </authorList>
    </citation>
    <scope>NUCLEOTIDE SEQUENCE</scope>
    <source>
        <strain evidence="4">DSM 46832</strain>
    </source>
</reference>
<evidence type="ECO:0000259" key="3">
    <source>
        <dbReference type="PROSITE" id="PS50043"/>
    </source>
</evidence>
<sequence>MLIERDSELETADRLLSRAAGGQGAVLLVEGPPGIGKTALLAEIRSRAAKGGFRLLAALGGELEQDVPFGMVRQLLEPPLRAAGPEVRADLLSGAASLATVVFGMDPGGEGGAGPGGVEHGLYWLCCNLADRPLLLSIDDAQWSDEASMRFISHLGRRLGDIPALLILASRSRRGGDDPIGRALTGLNPTLVELSPISDEAISRLVHAELGPDADDEFCRACARASGGNPFLLIEALTSLRDSGVRPQAAQARRVENLQPDTISRAVLTRLARLGPTAVRVARAVAVLGPAATPRRVAKLARLPVHEVAQLAEALAREAILEPGRPMRFIHPLVRTAVYRDSTEMLRAADHKRAALVLRDDGADPDELAAHLLLAEPEADQWVSQALRAAANGAMARNAPEPAVAFLNRALAEPVAPPQRLAVHAELGQALGMANRPEEAAVVLRQAIDLAPTSQGRVELAMQLGWLMLHTGRSRAAVEAMELARLSINGDHLELPLQLQAALAMVDIITIKPPKTWTARLDPLVPSLSGERDVERLILSVVAFGAAVSGDRPAAEAARLARRSAAGPLLFRDRWILINMASAALAVADHLPESLELLDRGIDDAGRLGNAAEFRYLAVLRSHTAFYAGNLIDAEGDGRAALELQEDTRPQDLPLAAAVLVDALVARGAIEEAQRVVTDNHLDDDQSMTTLIAHFVLLARGRLRLAQGRYAEAAADLRECGRMLTEGGYGNPNFAHWRTAAALAHQALGQTTLAAELAAEDLELSRRFGATSAVARALRVGALIEPGRHALTELEEAASLLDGSPAVLERAHALVDHGAALRRAGYRTGAVAPLRQGLDLADRCAATPLAARAREELTAAGARPRRARLTGREALTTGELRVARLARRGATNREIAQGLFVSMRTVEIHLTSTYRKLAISNRQQLGDALPEEPEGDSG</sequence>
<dbReference type="PROSITE" id="PS50043">
    <property type="entry name" value="HTH_LUXR_2"/>
    <property type="match status" value="1"/>
</dbReference>
<dbReference type="InterPro" id="IPR000792">
    <property type="entry name" value="Tscrpt_reg_LuxR_C"/>
</dbReference>
<dbReference type="GO" id="GO:0005524">
    <property type="term" value="F:ATP binding"/>
    <property type="evidence" value="ECO:0007669"/>
    <property type="project" value="UniProtKB-KW"/>
</dbReference>
<dbReference type="Gene3D" id="1.25.40.10">
    <property type="entry name" value="Tetratricopeptide repeat domain"/>
    <property type="match status" value="1"/>
</dbReference>
<evidence type="ECO:0000313" key="4">
    <source>
        <dbReference type="EMBL" id="MBE1484375.1"/>
    </source>
</evidence>
<dbReference type="EMBL" id="JADBEB010000001">
    <property type="protein sequence ID" value="MBE1484375.1"/>
    <property type="molecule type" value="Genomic_DNA"/>
</dbReference>
<dbReference type="InterPro" id="IPR011990">
    <property type="entry name" value="TPR-like_helical_dom_sf"/>
</dbReference>
<dbReference type="InterPro" id="IPR041664">
    <property type="entry name" value="AAA_16"/>
</dbReference>
<dbReference type="Proteomes" id="UP000649753">
    <property type="component" value="Unassembled WGS sequence"/>
</dbReference>
<dbReference type="InterPro" id="IPR036388">
    <property type="entry name" value="WH-like_DNA-bd_sf"/>
</dbReference>
<dbReference type="SUPFAM" id="SSF48452">
    <property type="entry name" value="TPR-like"/>
    <property type="match status" value="1"/>
</dbReference>
<dbReference type="PROSITE" id="PS00622">
    <property type="entry name" value="HTH_LUXR_1"/>
    <property type="match status" value="1"/>
</dbReference>